<dbReference type="PANTHER" id="PTHR24365">
    <property type="entry name" value="TOLL-LIKE RECEPTOR"/>
    <property type="match status" value="1"/>
</dbReference>
<dbReference type="EMBL" id="JAATJV010193426">
    <property type="protein sequence ID" value="MBZ3872811.1"/>
    <property type="molecule type" value="Genomic_DNA"/>
</dbReference>
<dbReference type="AlphaFoldDB" id="A0AA41MIY7"/>
<dbReference type="FunFam" id="3.40.50.10140:FF:000001">
    <property type="entry name" value="Toll-like receptor 2"/>
    <property type="match status" value="1"/>
</dbReference>
<keyword evidence="7" id="KW-0732">Signal</keyword>
<keyword evidence="17" id="KW-1015">Disulfide bond</keyword>
<feature type="domain" description="TIR" evidence="19">
    <location>
        <begin position="632"/>
        <end position="807"/>
    </location>
</feature>
<keyword evidence="4 16" id="KW-0399">Innate immunity</keyword>
<dbReference type="GO" id="GO:0071221">
    <property type="term" value="P:cellular response to bacterial lipopeptide"/>
    <property type="evidence" value="ECO:0007669"/>
    <property type="project" value="TreeGrafter"/>
</dbReference>
<organism evidence="20 21">
    <name type="scientific">Sciurus carolinensis</name>
    <name type="common">Eastern gray squirrel</name>
    <dbReference type="NCBI Taxonomy" id="30640"/>
    <lineage>
        <taxon>Eukaryota</taxon>
        <taxon>Metazoa</taxon>
        <taxon>Chordata</taxon>
        <taxon>Craniata</taxon>
        <taxon>Vertebrata</taxon>
        <taxon>Euteleostomi</taxon>
        <taxon>Mammalia</taxon>
        <taxon>Eutheria</taxon>
        <taxon>Euarchontoglires</taxon>
        <taxon>Glires</taxon>
        <taxon>Rodentia</taxon>
        <taxon>Sciuromorpha</taxon>
        <taxon>Sciuridae</taxon>
        <taxon>Sciurinae</taxon>
        <taxon>Sciurini</taxon>
        <taxon>Sciurus</taxon>
    </lineage>
</organism>
<evidence type="ECO:0000256" key="4">
    <source>
        <dbReference type="ARBA" id="ARBA00022588"/>
    </source>
</evidence>
<feature type="disulfide bond" evidence="17">
    <location>
        <begin position="417"/>
        <end position="440"/>
    </location>
</feature>
<dbReference type="PIRSF" id="PIRSF037595">
    <property type="entry name" value="Toll-like_receptor"/>
    <property type="match status" value="1"/>
</dbReference>
<keyword evidence="14" id="KW-0325">Glycoprotein</keyword>
<evidence type="ECO:0000256" key="1">
    <source>
        <dbReference type="ARBA" id="ARBA00004285"/>
    </source>
</evidence>
<evidence type="ECO:0000256" key="18">
    <source>
        <dbReference type="SAM" id="Phobius"/>
    </source>
</evidence>
<evidence type="ECO:0000256" key="14">
    <source>
        <dbReference type="ARBA" id="ARBA00023180"/>
    </source>
</evidence>
<evidence type="ECO:0000256" key="3">
    <source>
        <dbReference type="ARBA" id="ARBA00009634"/>
    </source>
</evidence>
<dbReference type="Proteomes" id="UP001166674">
    <property type="component" value="Unassembled WGS sequence"/>
</dbReference>
<dbReference type="SMART" id="SM00082">
    <property type="entry name" value="LRRCT"/>
    <property type="match status" value="1"/>
</dbReference>
<dbReference type="Pfam" id="PF01582">
    <property type="entry name" value="TIR"/>
    <property type="match status" value="1"/>
</dbReference>
<dbReference type="GO" id="GO:0071723">
    <property type="term" value="F:lipopeptide binding"/>
    <property type="evidence" value="ECO:0007669"/>
    <property type="project" value="TreeGrafter"/>
</dbReference>
<evidence type="ECO:0000256" key="13">
    <source>
        <dbReference type="ARBA" id="ARBA00023170"/>
    </source>
</evidence>
<evidence type="ECO:0000256" key="12">
    <source>
        <dbReference type="ARBA" id="ARBA00023136"/>
    </source>
</evidence>
<dbReference type="GO" id="GO:0001819">
    <property type="term" value="P:positive regulation of cytokine production"/>
    <property type="evidence" value="ECO:0007669"/>
    <property type="project" value="UniProtKB-ARBA"/>
</dbReference>
<dbReference type="InterPro" id="IPR001611">
    <property type="entry name" value="Leu-rich_rpt"/>
</dbReference>
<keyword evidence="11" id="KW-0520">NAD</keyword>
<evidence type="ECO:0000259" key="19">
    <source>
        <dbReference type="PROSITE" id="PS50104"/>
    </source>
</evidence>
<evidence type="ECO:0000256" key="8">
    <source>
        <dbReference type="ARBA" id="ARBA00022737"/>
    </source>
</evidence>
<dbReference type="InterPro" id="IPR035897">
    <property type="entry name" value="Toll_tir_struct_dom_sf"/>
</dbReference>
<dbReference type="GO" id="GO:0045121">
    <property type="term" value="C:membrane raft"/>
    <property type="evidence" value="ECO:0007669"/>
    <property type="project" value="UniProtKB-SubCell"/>
</dbReference>
<protein>
    <submittedName>
        <fullName evidence="20">Toll-like receptor 10</fullName>
    </submittedName>
</protein>
<keyword evidence="5" id="KW-0433">Leucine-rich repeat</keyword>
<feature type="transmembrane region" description="Helical" evidence="18">
    <location>
        <begin position="577"/>
        <end position="599"/>
    </location>
</feature>
<dbReference type="GO" id="GO:0030670">
    <property type="term" value="C:phagocytic vesicle membrane"/>
    <property type="evidence" value="ECO:0007669"/>
    <property type="project" value="UniProtKB-SubCell"/>
</dbReference>
<dbReference type="InterPro" id="IPR000157">
    <property type="entry name" value="TIR_dom"/>
</dbReference>
<dbReference type="PROSITE" id="PS51450">
    <property type="entry name" value="LRR"/>
    <property type="match status" value="1"/>
</dbReference>
<dbReference type="GO" id="GO:0045087">
    <property type="term" value="P:innate immune response"/>
    <property type="evidence" value="ECO:0007669"/>
    <property type="project" value="UniProtKB-UniRule"/>
</dbReference>
<comment type="similarity">
    <text evidence="3 16">Belongs to the Toll-like receptor family.</text>
</comment>
<dbReference type="GO" id="GO:0002224">
    <property type="term" value="P:toll-like receptor signaling pathway"/>
    <property type="evidence" value="ECO:0007669"/>
    <property type="project" value="InterPro"/>
</dbReference>
<keyword evidence="15 16" id="KW-0395">Inflammatory response</keyword>
<dbReference type="PRINTS" id="PR01537">
    <property type="entry name" value="INTRLKN1R1F"/>
</dbReference>
<keyword evidence="13 16" id="KW-0675">Receptor</keyword>
<dbReference type="PROSITE" id="PS50104">
    <property type="entry name" value="TIR"/>
    <property type="match status" value="1"/>
</dbReference>
<keyword evidence="21" id="KW-1185">Reference proteome</keyword>
<dbReference type="GO" id="GO:0004888">
    <property type="term" value="F:transmembrane signaling receptor activity"/>
    <property type="evidence" value="ECO:0007669"/>
    <property type="project" value="InterPro"/>
</dbReference>
<dbReference type="SUPFAM" id="SSF52058">
    <property type="entry name" value="L domain-like"/>
    <property type="match status" value="1"/>
</dbReference>
<dbReference type="Gene3D" id="3.40.50.10140">
    <property type="entry name" value="Toll/interleukin-1 receptor homology (TIR) domain"/>
    <property type="match status" value="2"/>
</dbReference>
<dbReference type="InterPro" id="IPR032675">
    <property type="entry name" value="LRR_dom_sf"/>
</dbReference>
<accession>A0AA41MIY7</accession>
<evidence type="ECO:0000256" key="2">
    <source>
        <dbReference type="ARBA" id="ARBA00004596"/>
    </source>
</evidence>
<evidence type="ECO:0000256" key="9">
    <source>
        <dbReference type="ARBA" id="ARBA00022859"/>
    </source>
</evidence>
<dbReference type="SMART" id="SM00369">
    <property type="entry name" value="LRR_TYP"/>
    <property type="match status" value="5"/>
</dbReference>
<dbReference type="InterPro" id="IPR000483">
    <property type="entry name" value="Cys-rich_flank_reg_C"/>
</dbReference>
<dbReference type="PANTHER" id="PTHR24365:SF23">
    <property type="entry name" value="TOLL-LIKE RECEPTOR 10"/>
    <property type="match status" value="1"/>
</dbReference>
<proteinExistence type="inferred from homology"/>
<name>A0AA41MIY7_SCICA</name>
<evidence type="ECO:0000313" key="21">
    <source>
        <dbReference type="Proteomes" id="UP001166674"/>
    </source>
</evidence>
<evidence type="ECO:0000256" key="15">
    <source>
        <dbReference type="ARBA" id="ARBA00023198"/>
    </source>
</evidence>
<evidence type="ECO:0000256" key="6">
    <source>
        <dbReference type="ARBA" id="ARBA00022692"/>
    </source>
</evidence>
<dbReference type="GO" id="GO:0035663">
    <property type="term" value="F:Toll-like receptor 2 binding"/>
    <property type="evidence" value="ECO:0007669"/>
    <property type="project" value="TreeGrafter"/>
</dbReference>
<reference evidence="20" key="1">
    <citation type="submission" date="2020-03" db="EMBL/GenBank/DDBJ databases">
        <title>Studies in the Genomics of Life Span.</title>
        <authorList>
            <person name="Glass D."/>
        </authorList>
    </citation>
    <scope>NUCLEOTIDE SEQUENCE</scope>
    <source>
        <strain evidence="20">SUZIE</strain>
        <tissue evidence="20">Muscle</tissue>
    </source>
</reference>
<comment type="subcellular location">
    <subcellularLocation>
        <location evidence="2">Cytoplasmic vesicle</location>
        <location evidence="2">Phagosome membrane</location>
        <topology evidence="2">Single-pass type I membrane protein</topology>
    </subcellularLocation>
    <subcellularLocation>
        <location evidence="1">Membrane raft</location>
    </subcellularLocation>
</comment>
<dbReference type="InterPro" id="IPR017241">
    <property type="entry name" value="Toll-like_receptor"/>
</dbReference>
<dbReference type="GO" id="GO:0005886">
    <property type="term" value="C:plasma membrane"/>
    <property type="evidence" value="ECO:0007669"/>
    <property type="project" value="TreeGrafter"/>
</dbReference>
<keyword evidence="10 18" id="KW-1133">Transmembrane helix</keyword>
<keyword evidence="12 18" id="KW-0472">Membrane</keyword>
<evidence type="ECO:0000256" key="10">
    <source>
        <dbReference type="ARBA" id="ARBA00022989"/>
    </source>
</evidence>
<evidence type="ECO:0000256" key="5">
    <source>
        <dbReference type="ARBA" id="ARBA00022614"/>
    </source>
</evidence>
<dbReference type="SUPFAM" id="SSF52200">
    <property type="entry name" value="Toll/Interleukin receptor TIR domain"/>
    <property type="match status" value="2"/>
</dbReference>
<keyword evidence="9 16" id="KW-0391">Immunity</keyword>
<keyword evidence="6 18" id="KW-0812">Transmembrane</keyword>
<dbReference type="SMART" id="SM00255">
    <property type="entry name" value="TIR"/>
    <property type="match status" value="1"/>
</dbReference>
<evidence type="ECO:0000256" key="17">
    <source>
        <dbReference type="PIRSR" id="PIRSR037595-2"/>
    </source>
</evidence>
<dbReference type="GO" id="GO:0032680">
    <property type="term" value="P:regulation of tumor necrosis factor production"/>
    <property type="evidence" value="ECO:0007669"/>
    <property type="project" value="UniProtKB-ARBA"/>
</dbReference>
<dbReference type="FunFam" id="3.80.10.10:FF:000046">
    <property type="entry name" value="Toll-like receptor 2"/>
    <property type="match status" value="1"/>
</dbReference>
<sequence length="843" mass="98140">MKLIRNFYVFCTIVMSVEDSAPKLPEEKELTSNYSSMSLRKVPTDLTPTTTTLDLSYNLLFQVQSSDFHSLSKLKVLILCHNRIQQLDIKIFELNQELRYLDLSYNRLKVVTWYSLAGLRHLDLSFNDFDTMPICEETGNMSHLEVLGLSAAKIQKSDFQKIAHLHLNTVFLGLRTLSYYEEGSLPILNTTKLHIILPRNTNFWVLLHDGIKTSKILEMTNIDGKSQFISYKTQQTLVLKNAKTSTLLFNKVDLLWDDFLLIFQFVWHTSVEYFQVQNITFGGNVYLDHNSFDYSNTVMRAIRLEDVHFRIFYIPQDRMYLLFTKMDIENLTISDAQMPHMLFPNYPVSFQYLNFANNILTDDLFKKPSKLPYLQTLILKGNKLETLSLASCFANSTPLMHLDLSQNLLQHKNDENCFWPETLITMNLSFNKFADSVFRCLPRRIQILDLNNNKIQSVPTEIIHLKALRELNIAFNFLTDLPGCSHFSRLSVLNIEMNFILSPSLDFFHSCQEVKILNAGRNPFQCTCELRDFIQLEKYSAGMMVGWSESYVCEYPLDLKGTLLKDVDLSELSCNTALLVVTIVAIMLVLVVTVAFCCLRLDLPWYLRMLGQWAQTWHRVRRTAQEQLKRSVHFHAFISYSEHDSLWVKNELIPNLEKEDGSVSICLHERNFDPGKSIAENIVSCVEKSYKSIFVLSPNFVQSEWCHYELYFAHHDLLHERSDRILLILLEHIQSEWCHYELYFAHHNLLHERSDRILLILLEPIPLYCIPTRFHELKALMEKKAYLEWPKDRCKCGLFWANLRAAINVNLSDTGEVCELQTFTELNEESRGSAVSLIRTDCL</sequence>
<gene>
    <name evidence="20" type="ORF">SUZIE_119805</name>
</gene>
<evidence type="ECO:0000256" key="7">
    <source>
        <dbReference type="ARBA" id="ARBA00022729"/>
    </source>
</evidence>
<evidence type="ECO:0000256" key="11">
    <source>
        <dbReference type="ARBA" id="ARBA00023027"/>
    </source>
</evidence>
<dbReference type="InterPro" id="IPR003591">
    <property type="entry name" value="Leu-rich_rpt_typical-subtyp"/>
</dbReference>
<dbReference type="GO" id="GO:0006954">
    <property type="term" value="P:inflammatory response"/>
    <property type="evidence" value="ECO:0007669"/>
    <property type="project" value="UniProtKB-UniRule"/>
</dbReference>
<dbReference type="Pfam" id="PF13855">
    <property type="entry name" value="LRR_8"/>
    <property type="match status" value="1"/>
</dbReference>
<evidence type="ECO:0000313" key="20">
    <source>
        <dbReference type="EMBL" id="MBZ3872811.1"/>
    </source>
</evidence>
<evidence type="ECO:0000256" key="16">
    <source>
        <dbReference type="PIRNR" id="PIRNR037595"/>
    </source>
</evidence>
<keyword evidence="8" id="KW-0677">Repeat</keyword>
<comment type="caution">
    <text evidence="20">The sequence shown here is derived from an EMBL/GenBank/DDBJ whole genome shotgun (WGS) entry which is preliminary data.</text>
</comment>
<dbReference type="Gene3D" id="3.80.10.10">
    <property type="entry name" value="Ribonuclease Inhibitor"/>
    <property type="match status" value="1"/>
</dbReference>